<feature type="domain" description="FMN-binding" evidence="9">
    <location>
        <begin position="42"/>
        <end position="115"/>
    </location>
</feature>
<dbReference type="NCBIfam" id="TIGR01813">
    <property type="entry name" value="flavo_cyto_c"/>
    <property type="match status" value="1"/>
</dbReference>
<reference evidence="10" key="1">
    <citation type="submission" date="2022-12" db="EMBL/GenBank/DDBJ databases">
        <authorList>
            <person name="Wang J."/>
        </authorList>
    </citation>
    <scope>NUCLEOTIDE SEQUENCE</scope>
    <source>
        <strain evidence="10">HY-45-18</strain>
    </source>
</reference>
<comment type="cofactor">
    <cofactor evidence="8">
        <name>FMN</name>
        <dbReference type="ChEBI" id="CHEBI:58210"/>
    </cofactor>
    <text evidence="8">Binds 1 or 2 FMN covalently per subunit.</text>
</comment>
<comment type="similarity">
    <text evidence="1 8">Belongs to the FAD-dependent oxidoreductase 2 family. FRD/SDH subfamily.</text>
</comment>
<comment type="caution">
    <text evidence="10">The sequence shown here is derived from an EMBL/GenBank/DDBJ whole genome shotgun (WGS) entry which is preliminary data.</text>
</comment>
<evidence type="ECO:0000256" key="3">
    <source>
        <dbReference type="ARBA" id="ARBA00015872"/>
    </source>
</evidence>
<comment type="catalytic activity">
    <reaction evidence="7 8">
        <text>dihydrourocanate + A = urocanate + AH2</text>
        <dbReference type="Rhea" id="RHEA:36059"/>
        <dbReference type="ChEBI" id="CHEBI:13193"/>
        <dbReference type="ChEBI" id="CHEBI:17499"/>
        <dbReference type="ChEBI" id="CHEBI:27247"/>
        <dbReference type="ChEBI" id="CHEBI:72991"/>
        <dbReference type="EC" id="1.3.99.33"/>
    </reaction>
</comment>
<accession>A0ABT4D3I1</accession>
<evidence type="ECO:0000313" key="11">
    <source>
        <dbReference type="Proteomes" id="UP001078443"/>
    </source>
</evidence>
<dbReference type="PANTHER" id="PTHR43400">
    <property type="entry name" value="FUMARATE REDUCTASE"/>
    <property type="match status" value="1"/>
</dbReference>
<comment type="cofactor">
    <cofactor evidence="8">
        <name>FAD</name>
        <dbReference type="ChEBI" id="CHEBI:57692"/>
    </cofactor>
    <text evidence="8">Binds 1 FAD per subunit.</text>
</comment>
<evidence type="ECO:0000256" key="5">
    <source>
        <dbReference type="ARBA" id="ARBA00022827"/>
    </source>
</evidence>
<feature type="chain" id="PRO_5044954412" description="Urocanate reductase" evidence="8">
    <location>
        <begin position="22"/>
        <end position="578"/>
    </location>
</feature>
<dbReference type="RefSeq" id="WP_268041054.1">
    <property type="nucleotide sequence ID" value="NZ_JAPQER010000003.1"/>
</dbReference>
<dbReference type="InterPro" id="IPR050315">
    <property type="entry name" value="FAD-oxidoreductase_2"/>
</dbReference>
<evidence type="ECO:0000313" key="10">
    <source>
        <dbReference type="EMBL" id="MCY6484750.1"/>
    </source>
</evidence>
<dbReference type="Gene3D" id="3.90.1010.20">
    <property type="match status" value="1"/>
</dbReference>
<keyword evidence="4 8" id="KW-0285">Flavoprotein</keyword>
<dbReference type="InterPro" id="IPR010960">
    <property type="entry name" value="Flavocytochrome_c"/>
</dbReference>
<dbReference type="EMBL" id="JAPQER010000003">
    <property type="protein sequence ID" value="MCY6484750.1"/>
    <property type="molecule type" value="Genomic_DNA"/>
</dbReference>
<evidence type="ECO:0000256" key="2">
    <source>
        <dbReference type="ARBA" id="ARBA00013137"/>
    </source>
</evidence>
<dbReference type="EC" id="1.3.99.33" evidence="2 8"/>
<gene>
    <name evidence="10" type="ORF">OW763_10395</name>
</gene>
<dbReference type="InterPro" id="IPR007329">
    <property type="entry name" value="FMN-bd"/>
</dbReference>
<dbReference type="InterPro" id="IPR003953">
    <property type="entry name" value="FAD-dep_OxRdtase_2_FAD-bd"/>
</dbReference>
<dbReference type="SMART" id="SM00900">
    <property type="entry name" value="FMN_bind"/>
    <property type="match status" value="1"/>
</dbReference>
<dbReference type="PRINTS" id="PR00368">
    <property type="entry name" value="FADPNR"/>
</dbReference>
<dbReference type="Pfam" id="PF04205">
    <property type="entry name" value="FMN_bind"/>
    <property type="match status" value="1"/>
</dbReference>
<dbReference type="InterPro" id="IPR036188">
    <property type="entry name" value="FAD/NAD-bd_sf"/>
</dbReference>
<keyword evidence="6 8" id="KW-0560">Oxidoreductase</keyword>
<feature type="signal peptide" evidence="8">
    <location>
        <begin position="1"/>
        <end position="21"/>
    </location>
</feature>
<dbReference type="SUPFAM" id="SSF51905">
    <property type="entry name" value="FAD/NAD(P)-binding domain"/>
    <property type="match status" value="1"/>
</dbReference>
<keyword evidence="8" id="KW-0732">Signal</keyword>
<evidence type="ECO:0000256" key="6">
    <source>
        <dbReference type="ARBA" id="ARBA00023002"/>
    </source>
</evidence>
<dbReference type="SUPFAM" id="SSF56425">
    <property type="entry name" value="Succinate dehydrogenase/fumarate reductase flavoprotein, catalytic domain"/>
    <property type="match status" value="1"/>
</dbReference>
<evidence type="ECO:0000259" key="9">
    <source>
        <dbReference type="SMART" id="SM00900"/>
    </source>
</evidence>
<protein>
    <recommendedName>
        <fullName evidence="3 8">Urocanate reductase</fullName>
        <ecNumber evidence="2 8">1.3.99.33</ecNumber>
    </recommendedName>
</protein>
<organism evidence="10 11">
    <name type="scientific">Clostridium aestuarii</name>
    <dbReference type="NCBI Taxonomy" id="338193"/>
    <lineage>
        <taxon>Bacteria</taxon>
        <taxon>Bacillati</taxon>
        <taxon>Bacillota</taxon>
        <taxon>Clostridia</taxon>
        <taxon>Eubacteriales</taxon>
        <taxon>Clostridiaceae</taxon>
        <taxon>Clostridium</taxon>
    </lineage>
</organism>
<dbReference type="PANTHER" id="PTHR43400:SF7">
    <property type="entry name" value="FAD-DEPENDENT OXIDOREDUCTASE 2 FAD BINDING DOMAIN-CONTAINING PROTEIN"/>
    <property type="match status" value="1"/>
</dbReference>
<name>A0ABT4D3I1_9CLOT</name>
<evidence type="ECO:0000256" key="1">
    <source>
        <dbReference type="ARBA" id="ARBA00008040"/>
    </source>
</evidence>
<dbReference type="Pfam" id="PF00890">
    <property type="entry name" value="FAD_binding_2"/>
    <property type="match status" value="1"/>
</dbReference>
<dbReference type="Proteomes" id="UP001078443">
    <property type="component" value="Unassembled WGS sequence"/>
</dbReference>
<keyword evidence="11" id="KW-1185">Reference proteome</keyword>
<sequence length="578" mass="60795">MKYLRKIGIFLLVGIMIMALAGCGASKKASSGSGTFEGEAKGKNGVIKVEVTIENKEIKKIDVVENHESEFTKDTFTKVIDTIIAANSAEVDAISGATITSSAIISAVADAVKKSGIELTPKKTTEASAKAENTSTDVVIVGAGGAGFTAAIEAKENGANVILVEKNAVVGGNTNFATGGLNAAETKAQKEKGIDDSVELFYQDTMKGGKNKNNPELVKVLTENATKTVDWLTERGADLSDVGRMGGASVNRCHRPTGGAAVGAHLVEVLHTKAKELGVEIRTETKAVEILHEGNKVTGIKVKDGKGNEYNINAKATIITTGGFGASQDMVIKFKPELKGFGTTNGPGATGDAINLVQPLDVALVDMTEIQTHPTVVPGKGKLITEAVRGNGAILVNRQAKRFINELETRDVVSKAELEQEGQTAFLVFDQNVRESLKAIEKYAKLGLLTEASSVKELAEKIGVDAAELEKTVNTYNSYVQAKEDKDFKRSNMKTQLNKASFYAVEVGPAVHHTMGGLKINTEAQVITNAGEVVQGLFAAGEVTGGVHGANRLGGNAVADITTFGRIAGKNAVELAKK</sequence>
<evidence type="ECO:0000256" key="8">
    <source>
        <dbReference type="RuleBase" id="RU366062"/>
    </source>
</evidence>
<dbReference type="Gene3D" id="3.50.50.60">
    <property type="entry name" value="FAD/NAD(P)-binding domain"/>
    <property type="match status" value="1"/>
</dbReference>
<evidence type="ECO:0000256" key="4">
    <source>
        <dbReference type="ARBA" id="ARBA00022630"/>
    </source>
</evidence>
<keyword evidence="5 8" id="KW-0274">FAD</keyword>
<dbReference type="PROSITE" id="PS51257">
    <property type="entry name" value="PROKAR_LIPOPROTEIN"/>
    <property type="match status" value="1"/>
</dbReference>
<evidence type="ECO:0000256" key="7">
    <source>
        <dbReference type="ARBA" id="ARBA00049922"/>
    </source>
</evidence>
<proteinExistence type="inferred from homology"/>
<dbReference type="Gene3D" id="3.90.700.10">
    <property type="entry name" value="Succinate dehydrogenase/fumarate reductase flavoprotein, catalytic domain"/>
    <property type="match status" value="1"/>
</dbReference>
<dbReference type="InterPro" id="IPR027477">
    <property type="entry name" value="Succ_DH/fumarate_Rdtase_cat_sf"/>
</dbReference>